<dbReference type="Proteomes" id="UP000193380">
    <property type="component" value="Unassembled WGS sequence"/>
</dbReference>
<dbReference type="PANTHER" id="PTHR12274:SF7">
    <property type="entry name" value="GRANULINS"/>
    <property type="match status" value="1"/>
</dbReference>
<reference evidence="7" key="2">
    <citation type="submission" date="2014-03" db="EMBL/GenBank/DDBJ databases">
        <authorList>
            <person name="Genoscope - CEA"/>
        </authorList>
    </citation>
    <scope>NUCLEOTIDE SEQUENCE</scope>
</reference>
<protein>
    <recommendedName>
        <fullName evidence="6">Granulins domain-containing protein</fullName>
    </recommendedName>
</protein>
<dbReference type="SMART" id="SM00277">
    <property type="entry name" value="GRAN"/>
    <property type="match status" value="3"/>
</dbReference>
<evidence type="ECO:0000256" key="1">
    <source>
        <dbReference type="ARBA" id="ARBA00004613"/>
    </source>
</evidence>
<dbReference type="STRING" id="8022.A0A060YAI7"/>
<dbReference type="SUPFAM" id="SSF57277">
    <property type="entry name" value="Granulin repeat"/>
    <property type="match status" value="2"/>
</dbReference>
<comment type="subcellular location">
    <subcellularLocation>
        <location evidence="1">Secreted</location>
    </subcellularLocation>
</comment>
<evidence type="ECO:0000313" key="8">
    <source>
        <dbReference type="Proteomes" id="UP000193380"/>
    </source>
</evidence>
<keyword evidence="4" id="KW-1015">Disulfide bond</keyword>
<dbReference type="InterPro" id="IPR000118">
    <property type="entry name" value="Granulin"/>
</dbReference>
<dbReference type="PANTHER" id="PTHR12274">
    <property type="entry name" value="GRANULIN"/>
    <property type="match status" value="1"/>
</dbReference>
<dbReference type="EMBL" id="FR907144">
    <property type="protein sequence ID" value="CDQ86165.1"/>
    <property type="molecule type" value="Genomic_DNA"/>
</dbReference>
<evidence type="ECO:0000313" key="7">
    <source>
        <dbReference type="EMBL" id="CDQ86165.1"/>
    </source>
</evidence>
<feature type="domain" description="Granulins" evidence="6">
    <location>
        <begin position="153"/>
        <end position="166"/>
    </location>
</feature>
<name>A0A060YAI7_ONCMY</name>
<evidence type="ECO:0000256" key="3">
    <source>
        <dbReference type="ARBA" id="ARBA00022525"/>
    </source>
</evidence>
<dbReference type="InterPro" id="IPR039036">
    <property type="entry name" value="Granulin_fam"/>
</dbReference>
<dbReference type="PROSITE" id="PS00799">
    <property type="entry name" value="GRANULINS"/>
    <property type="match status" value="2"/>
</dbReference>
<sequence>MWSIAALVLVLTGSASCYITCPDGKVCSDQTTCCLTKGGYACCPVPNAVCCSDMAHCCPSGFNCNAITQKCEKGDHPWSSVPMLNKVAAEEPSSPVSAPLESDSSPVQSNAVESSMVGKVQCDNYYACPDGTTCCHHPTGLWFCCPYSPGRCCLDGYHCCPYGYDCDPTYTKCVRYGNLRYPFAPRQAPSMIEAIKVSYASHSQATNQVSWTALVQAADSTPQAGVSHCDTKFYCPSATSCCKGPNGKWGCCPFPLAKCCADGLHCCEYGYTCDPNSYKCRKWYSQIPSGLKDDANQD</sequence>
<dbReference type="Gene3D" id="2.10.25.160">
    <property type="entry name" value="Granulin"/>
    <property type="match status" value="3"/>
</dbReference>
<keyword evidence="3" id="KW-0964">Secreted</keyword>
<accession>A0A060YAI7</accession>
<evidence type="ECO:0000256" key="4">
    <source>
        <dbReference type="ARBA" id="ARBA00023157"/>
    </source>
</evidence>
<proteinExistence type="inferred from homology"/>
<evidence type="ECO:0000256" key="2">
    <source>
        <dbReference type="ARBA" id="ARBA00010093"/>
    </source>
</evidence>
<dbReference type="Pfam" id="PF00396">
    <property type="entry name" value="Granulin"/>
    <property type="match status" value="3"/>
</dbReference>
<evidence type="ECO:0000256" key="5">
    <source>
        <dbReference type="SAM" id="SignalP"/>
    </source>
</evidence>
<feature type="domain" description="Granulins" evidence="6">
    <location>
        <begin position="51"/>
        <end position="64"/>
    </location>
</feature>
<comment type="similarity">
    <text evidence="2">Belongs to the granulin family.</text>
</comment>
<feature type="chain" id="PRO_5001591515" description="Granulins domain-containing protein" evidence="5">
    <location>
        <begin position="18"/>
        <end position="298"/>
    </location>
</feature>
<organism evidence="7 8">
    <name type="scientific">Oncorhynchus mykiss</name>
    <name type="common">Rainbow trout</name>
    <name type="synonym">Salmo gairdneri</name>
    <dbReference type="NCBI Taxonomy" id="8022"/>
    <lineage>
        <taxon>Eukaryota</taxon>
        <taxon>Metazoa</taxon>
        <taxon>Chordata</taxon>
        <taxon>Craniata</taxon>
        <taxon>Vertebrata</taxon>
        <taxon>Euteleostomi</taxon>
        <taxon>Actinopterygii</taxon>
        <taxon>Neopterygii</taxon>
        <taxon>Teleostei</taxon>
        <taxon>Protacanthopterygii</taxon>
        <taxon>Salmoniformes</taxon>
        <taxon>Salmonidae</taxon>
        <taxon>Salmoninae</taxon>
        <taxon>Oncorhynchus</taxon>
    </lineage>
</organism>
<gene>
    <name evidence="7" type="ORF">GSONMT00059519001</name>
</gene>
<dbReference type="InterPro" id="IPR037277">
    <property type="entry name" value="Granulin_sf"/>
</dbReference>
<evidence type="ECO:0000259" key="6">
    <source>
        <dbReference type="PROSITE" id="PS00799"/>
    </source>
</evidence>
<feature type="signal peptide" evidence="5">
    <location>
        <begin position="1"/>
        <end position="17"/>
    </location>
</feature>
<dbReference type="GO" id="GO:0005576">
    <property type="term" value="C:extracellular region"/>
    <property type="evidence" value="ECO:0007669"/>
    <property type="project" value="UniProtKB-SubCell"/>
</dbReference>
<keyword evidence="5" id="KW-0732">Signal</keyword>
<reference evidence="7" key="1">
    <citation type="journal article" date="2014" name="Nat. Commun.">
        <title>The rainbow trout genome provides novel insights into evolution after whole-genome duplication in vertebrates.</title>
        <authorList>
            <person name="Berthelot C."/>
            <person name="Brunet F."/>
            <person name="Chalopin D."/>
            <person name="Juanchich A."/>
            <person name="Bernard M."/>
            <person name="Noel B."/>
            <person name="Bento P."/>
            <person name="Da Silva C."/>
            <person name="Labadie K."/>
            <person name="Alberti A."/>
            <person name="Aury J.M."/>
            <person name="Louis A."/>
            <person name="Dehais P."/>
            <person name="Bardou P."/>
            <person name="Montfort J."/>
            <person name="Klopp C."/>
            <person name="Cabau C."/>
            <person name="Gaspin C."/>
            <person name="Thorgaard G.H."/>
            <person name="Boussaha M."/>
            <person name="Quillet E."/>
            <person name="Guyomard R."/>
            <person name="Galiana D."/>
            <person name="Bobe J."/>
            <person name="Volff J.N."/>
            <person name="Genet C."/>
            <person name="Wincker P."/>
            <person name="Jaillon O."/>
            <person name="Roest Crollius H."/>
            <person name="Guiguen Y."/>
        </authorList>
    </citation>
    <scope>NUCLEOTIDE SEQUENCE [LARGE SCALE GENOMIC DNA]</scope>
</reference>
<dbReference type="AlphaFoldDB" id="A0A060YAI7"/>
<dbReference type="PaxDb" id="8022-A0A060YAI7"/>